<accession>A0A397F2C1</accession>
<dbReference type="InterPro" id="IPR013632">
    <property type="entry name" value="Rad51_C"/>
</dbReference>
<evidence type="ECO:0000256" key="1">
    <source>
        <dbReference type="SAM" id="MobiDB-lite"/>
    </source>
</evidence>
<sequence>MEGRTVWDLSTHRDDEYLATGCVNVDDALRGGFRVGFVSEVCGCAGSGKTQLCLQLLLRAQLPREASGGLNASSCYMYSDGLSPMKRLQELERHHSGEPVSLNRIFLEAATDPGQFLHTLKSRLPSLMEFHGVRLVVVDSIAAVFRGHSVDKAADAGERTRIMFDIVHCMHILAKQYRAVFVVVNQMTADMQNDGNMPALGLAWSSCINQRFLIRKSVRAPSTRTFHAAYPALQQLAGNLSSSQFRLRIHQFPLPYHHQAFSIAQASRTITHALGQDKFATWLETVYDVQDQYWNKQTENLGQKQVTAKIEALAKSTFPALTDAQWKDGMTGHGGTERDSETRTEWKHACTRGISGTPQYLLNDVPINAESTWTYDDWVAFLKPLLHPQVDNAVSLSSNTPTDAQQRHEVSTASTGGNELEAPIANNWAVAGYIGAGAVLGVGAVLAVQRFDKGYQRFPFKASDKTNCTAQFTMSL</sequence>
<dbReference type="AlphaFoldDB" id="A0A397F2C1"/>
<evidence type="ECO:0000313" key="4">
    <source>
        <dbReference type="EMBL" id="RHZ08089.1"/>
    </source>
</evidence>
<dbReference type="GO" id="GO:0005524">
    <property type="term" value="F:ATP binding"/>
    <property type="evidence" value="ECO:0007669"/>
    <property type="project" value="InterPro"/>
</dbReference>
<protein>
    <recommendedName>
        <fullName evidence="3">RecA family profile 1 domain-containing protein</fullName>
    </recommendedName>
</protein>
<evidence type="ECO:0000313" key="5">
    <source>
        <dbReference type="Proteomes" id="UP000266196"/>
    </source>
</evidence>
<dbReference type="GO" id="GO:0090656">
    <property type="term" value="P:t-circle formation"/>
    <property type="evidence" value="ECO:0007669"/>
    <property type="project" value="TreeGrafter"/>
</dbReference>
<dbReference type="InterPro" id="IPR027417">
    <property type="entry name" value="P-loop_NTPase"/>
</dbReference>
<dbReference type="PROSITE" id="PS50162">
    <property type="entry name" value="RECA_2"/>
    <property type="match status" value="1"/>
</dbReference>
<dbReference type="PANTHER" id="PTHR46487:SF1">
    <property type="entry name" value="DNA REPAIR PROTEIN XRCC3"/>
    <property type="match status" value="1"/>
</dbReference>
<dbReference type="InterPro" id="IPR020588">
    <property type="entry name" value="RecA_ATP-bd"/>
</dbReference>
<reference evidence="4 5" key="1">
    <citation type="submission" date="2018-08" db="EMBL/GenBank/DDBJ databases">
        <title>Aphanomyces genome sequencing and annotation.</title>
        <authorList>
            <person name="Minardi D."/>
            <person name="Oidtmann B."/>
            <person name="Van Der Giezen M."/>
            <person name="Studholme D.J."/>
        </authorList>
    </citation>
    <scope>NUCLEOTIDE SEQUENCE [LARGE SCALE GENOMIC DNA]</scope>
    <source>
        <strain evidence="4 5">197901</strain>
    </source>
</reference>
<dbReference type="EMBL" id="QUTE01012084">
    <property type="protein sequence ID" value="RHZ08089.1"/>
    <property type="molecule type" value="Genomic_DNA"/>
</dbReference>
<gene>
    <name evidence="4" type="ORF">DYB31_001944</name>
</gene>
<dbReference type="GO" id="GO:0000400">
    <property type="term" value="F:four-way junction DNA binding"/>
    <property type="evidence" value="ECO:0007669"/>
    <property type="project" value="TreeGrafter"/>
</dbReference>
<feature type="region of interest" description="Disordered" evidence="1">
    <location>
        <begin position="325"/>
        <end position="344"/>
    </location>
</feature>
<dbReference type="Proteomes" id="UP000266196">
    <property type="component" value="Unassembled WGS sequence"/>
</dbReference>
<dbReference type="Gene3D" id="3.40.50.300">
    <property type="entry name" value="P-loop containing nucleotide triphosphate hydrolases"/>
    <property type="match status" value="1"/>
</dbReference>
<feature type="region of interest" description="Disordered" evidence="1">
    <location>
        <begin position="397"/>
        <end position="418"/>
    </location>
</feature>
<evidence type="ECO:0000259" key="3">
    <source>
        <dbReference type="PROSITE" id="PS50162"/>
    </source>
</evidence>
<keyword evidence="2" id="KW-0812">Transmembrane</keyword>
<dbReference type="GO" id="GO:0000722">
    <property type="term" value="P:telomere maintenance via recombination"/>
    <property type="evidence" value="ECO:0007669"/>
    <property type="project" value="TreeGrafter"/>
</dbReference>
<dbReference type="Gene3D" id="3.40.30.10">
    <property type="entry name" value="Glutaredoxin"/>
    <property type="match status" value="1"/>
</dbReference>
<dbReference type="VEuPathDB" id="FungiDB:H257_00068"/>
<dbReference type="GO" id="GO:0071140">
    <property type="term" value="P:resolution of mitotic recombination intermediates"/>
    <property type="evidence" value="ECO:0007669"/>
    <property type="project" value="TreeGrafter"/>
</dbReference>
<proteinExistence type="predicted"/>
<dbReference type="SUPFAM" id="SSF52540">
    <property type="entry name" value="P-loop containing nucleoside triphosphate hydrolases"/>
    <property type="match status" value="1"/>
</dbReference>
<comment type="caution">
    <text evidence="4">The sequence shown here is derived from an EMBL/GenBank/DDBJ whole genome shotgun (WGS) entry which is preliminary data.</text>
</comment>
<dbReference type="SUPFAM" id="SSF52833">
    <property type="entry name" value="Thioredoxin-like"/>
    <property type="match status" value="1"/>
</dbReference>
<dbReference type="PANTHER" id="PTHR46487">
    <property type="entry name" value="DNA REPAIR PROTEIN XRCC3"/>
    <property type="match status" value="1"/>
</dbReference>
<dbReference type="GO" id="GO:0005657">
    <property type="term" value="C:replication fork"/>
    <property type="evidence" value="ECO:0007669"/>
    <property type="project" value="TreeGrafter"/>
</dbReference>
<dbReference type="GO" id="GO:0140664">
    <property type="term" value="F:ATP-dependent DNA damage sensor activity"/>
    <property type="evidence" value="ECO:0007669"/>
    <property type="project" value="InterPro"/>
</dbReference>
<organism evidence="4 5">
    <name type="scientific">Aphanomyces astaci</name>
    <name type="common">Crayfish plague agent</name>
    <dbReference type="NCBI Taxonomy" id="112090"/>
    <lineage>
        <taxon>Eukaryota</taxon>
        <taxon>Sar</taxon>
        <taxon>Stramenopiles</taxon>
        <taxon>Oomycota</taxon>
        <taxon>Saprolegniomycetes</taxon>
        <taxon>Saprolegniales</taxon>
        <taxon>Verrucalvaceae</taxon>
        <taxon>Aphanomyces</taxon>
    </lineage>
</organism>
<name>A0A397F2C1_APHAT</name>
<feature type="transmembrane region" description="Helical" evidence="2">
    <location>
        <begin position="428"/>
        <end position="448"/>
    </location>
</feature>
<dbReference type="GO" id="GO:0033065">
    <property type="term" value="C:Rad51C-XRCC3 complex"/>
    <property type="evidence" value="ECO:0007669"/>
    <property type="project" value="TreeGrafter"/>
</dbReference>
<feature type="domain" description="RecA family profile 1" evidence="3">
    <location>
        <begin position="14"/>
        <end position="187"/>
    </location>
</feature>
<dbReference type="Pfam" id="PF08423">
    <property type="entry name" value="Rad51"/>
    <property type="match status" value="1"/>
</dbReference>
<evidence type="ECO:0000256" key="2">
    <source>
        <dbReference type="SAM" id="Phobius"/>
    </source>
</evidence>
<dbReference type="InterPro" id="IPR036249">
    <property type="entry name" value="Thioredoxin-like_sf"/>
</dbReference>
<keyword evidence="2" id="KW-1133">Transmembrane helix</keyword>
<dbReference type="GO" id="GO:0045003">
    <property type="term" value="P:double-strand break repair via synthesis-dependent strand annealing"/>
    <property type="evidence" value="ECO:0007669"/>
    <property type="project" value="TreeGrafter"/>
</dbReference>
<keyword evidence="2" id="KW-0472">Membrane</keyword>
<feature type="compositionally biased region" description="Basic and acidic residues" evidence="1">
    <location>
        <begin position="335"/>
        <end position="344"/>
    </location>
</feature>